<proteinExistence type="predicted"/>
<gene>
    <name evidence="2" type="ORF">ACCI49_24720</name>
</gene>
<dbReference type="Proteomes" id="UP001569428">
    <property type="component" value="Unassembled WGS sequence"/>
</dbReference>
<name>A0ABV4P7T4_9GAMM</name>
<protein>
    <recommendedName>
        <fullName evidence="4">Avidin family protein</fullName>
    </recommendedName>
</protein>
<comment type="caution">
    <text evidence="2">The sequence shown here is derived from an EMBL/GenBank/DDBJ whole genome shotgun (WGS) entry which is preliminary data.</text>
</comment>
<accession>A0ABV4P7T4</accession>
<evidence type="ECO:0008006" key="4">
    <source>
        <dbReference type="Google" id="ProtNLM"/>
    </source>
</evidence>
<evidence type="ECO:0000256" key="1">
    <source>
        <dbReference type="SAM" id="SignalP"/>
    </source>
</evidence>
<sequence>MKKIIFFLTLALLAPSLVQAEIVVTDIAKIERLYTYDDIGAIEGKDGSDIVAWFDTGVDECPGGVWLSPAAAGYKNMTSFVLAAYMGDKQVRFQVYNDSHWEGSKSGICEVDAIRFE</sequence>
<dbReference type="RefSeq" id="WP_371841921.1">
    <property type="nucleotide sequence ID" value="NZ_JBGMEK010000230.1"/>
</dbReference>
<evidence type="ECO:0000313" key="3">
    <source>
        <dbReference type="Proteomes" id="UP001569428"/>
    </source>
</evidence>
<keyword evidence="3" id="KW-1185">Reference proteome</keyword>
<organism evidence="2 3">
    <name type="scientific">Microbulbifer epialgicus</name>
    <dbReference type="NCBI Taxonomy" id="393907"/>
    <lineage>
        <taxon>Bacteria</taxon>
        <taxon>Pseudomonadati</taxon>
        <taxon>Pseudomonadota</taxon>
        <taxon>Gammaproteobacteria</taxon>
        <taxon>Cellvibrionales</taxon>
        <taxon>Microbulbiferaceae</taxon>
        <taxon>Microbulbifer</taxon>
    </lineage>
</organism>
<keyword evidence="1" id="KW-0732">Signal</keyword>
<dbReference type="EMBL" id="JBGMEK010000230">
    <property type="protein sequence ID" value="MFA0814074.1"/>
    <property type="molecule type" value="Genomic_DNA"/>
</dbReference>
<feature type="chain" id="PRO_5046318961" description="Avidin family protein" evidence="1">
    <location>
        <begin position="21"/>
        <end position="117"/>
    </location>
</feature>
<evidence type="ECO:0000313" key="2">
    <source>
        <dbReference type="EMBL" id="MFA0814074.1"/>
    </source>
</evidence>
<reference evidence="2 3" key="1">
    <citation type="submission" date="2024-08" db="EMBL/GenBank/DDBJ databases">
        <authorList>
            <person name="Ishaq N."/>
        </authorList>
    </citation>
    <scope>NUCLEOTIDE SEQUENCE [LARGE SCALE GENOMIC DNA]</scope>
    <source>
        <strain evidence="2 3">DSM 18651</strain>
    </source>
</reference>
<feature type="signal peptide" evidence="1">
    <location>
        <begin position="1"/>
        <end position="20"/>
    </location>
</feature>